<comment type="caution">
    <text evidence="2">The sequence shown here is derived from an EMBL/GenBank/DDBJ whole genome shotgun (WGS) entry which is preliminary data.</text>
</comment>
<name>A0AA94KYE0_9MICO</name>
<dbReference type="RefSeq" id="WP_092914943.1">
    <property type="nucleotide sequence ID" value="NZ_FOZN01000001.1"/>
</dbReference>
<evidence type="ECO:0000313" key="2">
    <source>
        <dbReference type="EMBL" id="SFR97951.1"/>
    </source>
</evidence>
<evidence type="ECO:0000259" key="1">
    <source>
        <dbReference type="Pfam" id="PF01882"/>
    </source>
</evidence>
<dbReference type="Proteomes" id="UP000198506">
    <property type="component" value="Unassembled WGS sequence"/>
</dbReference>
<sequence>MTTQRRLRKVKTTMSIHAHRRTLELLDGEYASIHHGRSHDFDDLREYQPGDEVKDIDWKATARSHVPLVKRYIASRQHNVLLVVDSGRNMAAIAESGESKRELAILVAGVLGYLATRHGDRVALLMGDQERRQDMQEGGSESHLERMLRRIDEAISVEGPRSNLAAVLEHAVRRMRRRSLIVVVADDLAYTHDLDVHLGRLHARHEVLWVSIGDADLMSRAGDHRELVGVDTGAGLPAFLRRDRGLRKAFDGASAERRERLETGLRTLGIASARIASTETAIGSLFTLLERHRRARR</sequence>
<evidence type="ECO:0000313" key="3">
    <source>
        <dbReference type="Proteomes" id="UP000198506"/>
    </source>
</evidence>
<dbReference type="Pfam" id="PF01882">
    <property type="entry name" value="DUF58"/>
    <property type="match status" value="1"/>
</dbReference>
<reference evidence="2 3" key="1">
    <citation type="submission" date="2016-10" db="EMBL/GenBank/DDBJ databases">
        <authorList>
            <person name="Varghese N."/>
            <person name="Submissions S."/>
        </authorList>
    </citation>
    <scope>NUCLEOTIDE SEQUENCE [LARGE SCALE GENOMIC DNA]</scope>
    <source>
        <strain evidence="2 3">IAM 15147</strain>
    </source>
</reference>
<dbReference type="AlphaFoldDB" id="A0AA94KYE0"/>
<accession>A0AA94KYE0</accession>
<dbReference type="PANTHER" id="PTHR33608">
    <property type="entry name" value="BLL2464 PROTEIN"/>
    <property type="match status" value="1"/>
</dbReference>
<dbReference type="EMBL" id="FOZN01000001">
    <property type="protein sequence ID" value="SFR97951.1"/>
    <property type="molecule type" value="Genomic_DNA"/>
</dbReference>
<protein>
    <recommendedName>
        <fullName evidence="1">DUF58 domain-containing protein</fullName>
    </recommendedName>
</protein>
<keyword evidence="3" id="KW-1185">Reference proteome</keyword>
<gene>
    <name evidence="2" type="ORF">SAMN04487783_0164</name>
</gene>
<feature type="domain" description="DUF58" evidence="1">
    <location>
        <begin position="43"/>
        <end position="259"/>
    </location>
</feature>
<dbReference type="PANTHER" id="PTHR33608:SF6">
    <property type="entry name" value="BLL2464 PROTEIN"/>
    <property type="match status" value="1"/>
</dbReference>
<organism evidence="2 3">
    <name type="scientific">Agrococcus baldri</name>
    <dbReference type="NCBI Taxonomy" id="153730"/>
    <lineage>
        <taxon>Bacteria</taxon>
        <taxon>Bacillati</taxon>
        <taxon>Actinomycetota</taxon>
        <taxon>Actinomycetes</taxon>
        <taxon>Micrococcales</taxon>
        <taxon>Microbacteriaceae</taxon>
        <taxon>Agrococcus</taxon>
    </lineage>
</organism>
<dbReference type="InterPro" id="IPR002881">
    <property type="entry name" value="DUF58"/>
</dbReference>
<proteinExistence type="predicted"/>